<feature type="transmembrane region" description="Helical" evidence="1">
    <location>
        <begin position="249"/>
        <end position="269"/>
    </location>
</feature>
<reference evidence="2 3" key="1">
    <citation type="submission" date="2024-03" db="EMBL/GenBank/DDBJ databases">
        <title>Complete genome sequence of the green alga Chloropicon roscoffensis RCC1871.</title>
        <authorList>
            <person name="Lemieux C."/>
            <person name="Pombert J.-F."/>
            <person name="Otis C."/>
            <person name="Turmel M."/>
        </authorList>
    </citation>
    <scope>NUCLEOTIDE SEQUENCE [LARGE SCALE GENOMIC DNA]</scope>
    <source>
        <strain evidence="2 3">RCC1871</strain>
    </source>
</reference>
<dbReference type="SUPFAM" id="SSF103473">
    <property type="entry name" value="MFS general substrate transporter"/>
    <property type="match status" value="1"/>
</dbReference>
<feature type="transmembrane region" description="Helical" evidence="1">
    <location>
        <begin position="358"/>
        <end position="377"/>
    </location>
</feature>
<feature type="transmembrane region" description="Helical" evidence="1">
    <location>
        <begin position="389"/>
        <end position="409"/>
    </location>
</feature>
<organism evidence="2 3">
    <name type="scientific">Chloropicon roscoffensis</name>
    <dbReference type="NCBI Taxonomy" id="1461544"/>
    <lineage>
        <taxon>Eukaryota</taxon>
        <taxon>Viridiplantae</taxon>
        <taxon>Chlorophyta</taxon>
        <taxon>Chloropicophyceae</taxon>
        <taxon>Chloropicales</taxon>
        <taxon>Chloropicaceae</taxon>
        <taxon>Chloropicon</taxon>
    </lineage>
</organism>
<protein>
    <submittedName>
        <fullName evidence="2">Uncharacterized protein</fullName>
    </submittedName>
</protein>
<feature type="transmembrane region" description="Helical" evidence="1">
    <location>
        <begin position="429"/>
        <end position="458"/>
    </location>
</feature>
<gene>
    <name evidence="2" type="ORF">HKI87_02g14540</name>
</gene>
<feature type="transmembrane region" description="Helical" evidence="1">
    <location>
        <begin position="112"/>
        <end position="130"/>
    </location>
</feature>
<dbReference type="AlphaFoldDB" id="A0AAX4P2B2"/>
<name>A0AAX4P2B2_9CHLO</name>
<keyword evidence="1" id="KW-0812">Transmembrane</keyword>
<keyword evidence="1" id="KW-0472">Membrane</keyword>
<feature type="transmembrane region" description="Helical" evidence="1">
    <location>
        <begin position="216"/>
        <end position="237"/>
    </location>
</feature>
<feature type="transmembrane region" description="Helical" evidence="1">
    <location>
        <begin position="36"/>
        <end position="55"/>
    </location>
</feature>
<keyword evidence="3" id="KW-1185">Reference proteome</keyword>
<feature type="transmembrane region" description="Helical" evidence="1">
    <location>
        <begin position="78"/>
        <end position="100"/>
    </location>
</feature>
<evidence type="ECO:0000313" key="2">
    <source>
        <dbReference type="EMBL" id="WZN59926.1"/>
    </source>
</evidence>
<dbReference type="Proteomes" id="UP001472866">
    <property type="component" value="Chromosome 02"/>
</dbReference>
<feature type="transmembrane region" description="Helical" evidence="1">
    <location>
        <begin position="300"/>
        <end position="324"/>
    </location>
</feature>
<dbReference type="EMBL" id="CP151502">
    <property type="protein sequence ID" value="WZN59926.1"/>
    <property type="molecule type" value="Genomic_DNA"/>
</dbReference>
<proteinExistence type="predicted"/>
<accession>A0AAX4P2B2</accession>
<dbReference type="InterPro" id="IPR036259">
    <property type="entry name" value="MFS_trans_sf"/>
</dbReference>
<keyword evidence="1" id="KW-1133">Transmembrane helix</keyword>
<evidence type="ECO:0000256" key="1">
    <source>
        <dbReference type="SAM" id="Phobius"/>
    </source>
</evidence>
<evidence type="ECO:0000313" key="3">
    <source>
        <dbReference type="Proteomes" id="UP001472866"/>
    </source>
</evidence>
<sequence>MDSLMVSGAGTFSVTDTKHASWPWSKQPLTAKGVRLGYLIVCTVFGVAHGALGFIDNSTKNLYGGSGFSKASVEDQNIAQQGIMILNASWIVMLIFTPLVLDLVGGPKNGTVICLFSWAVCSSLFIMIWFVRTEPAKWACSIINGVISGITAPLAFTGTEVYTERAAVLLAREEFAEAEAEKKEDPTVASAEATPKSLSKNIVARRKREGELVDRMVGVLFGISQIFTVIFQIPSAAGLMSDPYTYDTLWALVGFTCCIFLFFLVSLMIPNIPSQHHGEKNDKEEEGKKRNCCATAGPKAISIFVVLGQYRGCAALAIVGWYFFNAFGQGYVVNFVQSPYCQMADPPLGLGFTAYNQYLFVPYSIAVIAAFVIPFAIGSGRFQLKGYCTIMCICNLLYAGATAISWGVPLSAGSAKPNSDESSAFCSSVAWFFVVNILFQIGGAIYNVSSIAAIVSWFGGKRSKWIPAALAAREIMNQLGKVAYGGVFDLDVFKLANGNFAPILCIAFELLAAGLLILAHKVSDCVNGPKAEMRRAAARASEGLPAHSLEDVLTTGELAEMVAVKPLGSAAMLGLPDVVKGADVPAAGVGV</sequence>